<dbReference type="Pfam" id="PF20154">
    <property type="entry name" value="LNT_N"/>
    <property type="match status" value="1"/>
</dbReference>
<dbReference type="HOGENOM" id="CLU_019563_1_0_3"/>
<comment type="function">
    <text evidence="8">Catalyzes the phospholipid dependent N-acylation of the N-terminal cysteine of apolipoprotein, the last step in lipoprotein maturation.</text>
</comment>
<feature type="transmembrane region" description="Helical" evidence="8">
    <location>
        <begin position="77"/>
        <end position="110"/>
    </location>
</feature>
<dbReference type="EMBL" id="CP003940">
    <property type="protein sequence ID" value="AFZ47834.1"/>
    <property type="molecule type" value="Genomic_DNA"/>
</dbReference>
<dbReference type="InterPro" id="IPR003010">
    <property type="entry name" value="C-N_Hydrolase"/>
</dbReference>
<protein>
    <recommendedName>
        <fullName evidence="8">Apolipoprotein N-acyltransferase</fullName>
        <shortName evidence="8">ALP N-acyltransferase</shortName>
        <ecNumber evidence="8">2.3.1.269</ecNumber>
    </recommendedName>
</protein>
<feature type="transmembrane region" description="Helical" evidence="8">
    <location>
        <begin position="210"/>
        <end position="231"/>
    </location>
</feature>
<dbReference type="PANTHER" id="PTHR38686:SF1">
    <property type="entry name" value="APOLIPOPROTEIN N-ACYLTRANSFERASE"/>
    <property type="match status" value="1"/>
</dbReference>
<dbReference type="HAMAP" id="MF_01148">
    <property type="entry name" value="Lnt"/>
    <property type="match status" value="1"/>
</dbReference>
<keyword evidence="6 8" id="KW-0472">Membrane</keyword>
<feature type="transmembrane region" description="Helical" evidence="8">
    <location>
        <begin position="46"/>
        <end position="65"/>
    </location>
</feature>
<dbReference type="PROSITE" id="PS50263">
    <property type="entry name" value="CN_HYDROLASE"/>
    <property type="match status" value="1"/>
</dbReference>
<evidence type="ECO:0000256" key="6">
    <source>
        <dbReference type="ARBA" id="ARBA00023136"/>
    </source>
</evidence>
<proteinExistence type="inferred from homology"/>
<feature type="transmembrane region" description="Helical" evidence="8">
    <location>
        <begin position="122"/>
        <end position="141"/>
    </location>
</feature>
<dbReference type="NCBIfam" id="TIGR00546">
    <property type="entry name" value="lnt"/>
    <property type="match status" value="1"/>
</dbReference>
<dbReference type="EC" id="2.3.1.269" evidence="8"/>
<comment type="pathway">
    <text evidence="8">Protein modification; lipoprotein biosynthesis (N-acyl transfer).</text>
</comment>
<comment type="similarity">
    <text evidence="8">Belongs to the CN hydrolase family. Apolipoprotein N-acyltransferase subfamily.</text>
</comment>
<organism evidence="10 11">
    <name type="scientific">Cyanobacterium stanieri (strain ATCC 29140 / PCC 7202)</name>
    <dbReference type="NCBI Taxonomy" id="292563"/>
    <lineage>
        <taxon>Bacteria</taxon>
        <taxon>Bacillati</taxon>
        <taxon>Cyanobacteriota</taxon>
        <taxon>Cyanophyceae</taxon>
        <taxon>Oscillatoriophycideae</taxon>
        <taxon>Chroococcales</taxon>
        <taxon>Geminocystaceae</taxon>
        <taxon>Cyanobacterium</taxon>
    </lineage>
</organism>
<dbReference type="STRING" id="292563.Cyast_1879"/>
<evidence type="ECO:0000256" key="2">
    <source>
        <dbReference type="ARBA" id="ARBA00022475"/>
    </source>
</evidence>
<dbReference type="KEGG" id="csn:Cyast_1879"/>
<dbReference type="AlphaFoldDB" id="K9YLT9"/>
<accession>K9YLT9</accession>
<dbReference type="PATRIC" id="fig|292563.3.peg.1964"/>
<dbReference type="InterPro" id="IPR036526">
    <property type="entry name" value="C-N_Hydrolase_sf"/>
</dbReference>
<keyword evidence="4 8" id="KW-0812">Transmembrane</keyword>
<evidence type="ECO:0000256" key="4">
    <source>
        <dbReference type="ARBA" id="ARBA00022692"/>
    </source>
</evidence>
<feature type="transmembrane region" description="Helical" evidence="8">
    <location>
        <begin position="499"/>
        <end position="517"/>
    </location>
</feature>
<keyword evidence="8" id="KW-0997">Cell inner membrane</keyword>
<dbReference type="GO" id="GO:0042158">
    <property type="term" value="P:lipoprotein biosynthetic process"/>
    <property type="evidence" value="ECO:0007669"/>
    <property type="project" value="UniProtKB-UniRule"/>
</dbReference>
<dbReference type="Gene3D" id="3.60.110.10">
    <property type="entry name" value="Carbon-nitrogen hydrolase"/>
    <property type="match status" value="1"/>
</dbReference>
<dbReference type="Proteomes" id="UP000010483">
    <property type="component" value="Chromosome"/>
</dbReference>
<keyword evidence="3 8" id="KW-0808">Transferase</keyword>
<dbReference type="SUPFAM" id="SSF56317">
    <property type="entry name" value="Carbon-nitrogen hydrolase"/>
    <property type="match status" value="1"/>
</dbReference>
<dbReference type="PANTHER" id="PTHR38686">
    <property type="entry name" value="APOLIPOPROTEIN N-ACYLTRANSFERASE"/>
    <property type="match status" value="1"/>
</dbReference>
<evidence type="ECO:0000256" key="1">
    <source>
        <dbReference type="ARBA" id="ARBA00004651"/>
    </source>
</evidence>
<dbReference type="Pfam" id="PF00795">
    <property type="entry name" value="CN_hydrolase"/>
    <property type="match status" value="1"/>
</dbReference>
<comment type="subcellular location">
    <subcellularLocation>
        <location evidence="8">Cell inner membrane</location>
        <topology evidence="8">Multi-pass membrane protein</topology>
    </subcellularLocation>
    <subcellularLocation>
        <location evidence="1">Cell membrane</location>
        <topology evidence="1">Multi-pass membrane protein</topology>
    </subcellularLocation>
</comment>
<keyword evidence="2 8" id="KW-1003">Cell membrane</keyword>
<evidence type="ECO:0000313" key="11">
    <source>
        <dbReference type="Proteomes" id="UP000010483"/>
    </source>
</evidence>
<evidence type="ECO:0000256" key="7">
    <source>
        <dbReference type="ARBA" id="ARBA00023315"/>
    </source>
</evidence>
<dbReference type="GO" id="GO:0005886">
    <property type="term" value="C:plasma membrane"/>
    <property type="evidence" value="ECO:0007669"/>
    <property type="project" value="UniProtKB-SubCell"/>
</dbReference>
<dbReference type="InterPro" id="IPR004563">
    <property type="entry name" value="Apolipo_AcylTrfase"/>
</dbReference>
<dbReference type="UniPathway" id="UPA00666"/>
<dbReference type="InterPro" id="IPR045378">
    <property type="entry name" value="LNT_N"/>
</dbReference>
<name>K9YLT9_CYASC</name>
<feature type="transmembrane region" description="Helical" evidence="8">
    <location>
        <begin position="6"/>
        <end position="34"/>
    </location>
</feature>
<keyword evidence="11" id="KW-1185">Reference proteome</keyword>
<evidence type="ECO:0000256" key="5">
    <source>
        <dbReference type="ARBA" id="ARBA00022989"/>
    </source>
</evidence>
<feature type="transmembrane region" description="Helical" evidence="8">
    <location>
        <begin position="161"/>
        <end position="189"/>
    </location>
</feature>
<sequence length="518" mass="59326">MSILFSFLGGILMGLTVAPTNYWFFAWVGIIPLWMGVEKDSLRKTVFSCVAWGCGYHGLALFWITGIHPMTWMGVSWFNSILIALFAWVFITLWGVILVVSWGVSCYFLFNYVNRYKKDVNNVWIRVTIGIIFWCLLEKIWSFSPLWWSSISYTQSPYNLYILQLLRFSGITTLTALIILVNGLFAESIKIFSQNIRLKNYKFTNQKKGFLFSFCSIFFLIFAHIGGYLLYVQPIVDNPQNSLQVGIIQGNIPNTIKLYESGVSRAIARYTESYEKLSQTGADLVITPETAIPLYYQDIKDKTKLYPAIIREETPIVLGAFGVKENNFSNSLFLIDAQGNMTQQYDKVNLVPLGEYIPFADILGNFINRLSPLDAHLIAGEKNQTFITPFGKAIVGICYESAYSEHFREQTRRGGEFMITSSNNAHYSEAMPSQHHAQDVMRAIENDRWMARATNTGYSGIVDPHGNTIWLSDINQYQTYQGTIYRRQTQTPYVRWGDWLNNLFVIIILGLLIYCIII</sequence>
<evidence type="ECO:0000256" key="3">
    <source>
        <dbReference type="ARBA" id="ARBA00022679"/>
    </source>
</evidence>
<dbReference type="CDD" id="cd07571">
    <property type="entry name" value="ALP_N-acyl_transferase"/>
    <property type="match status" value="1"/>
</dbReference>
<gene>
    <name evidence="8" type="primary">lnt</name>
    <name evidence="10" type="ordered locus">Cyast_1879</name>
</gene>
<keyword evidence="7 8" id="KW-0012">Acyltransferase</keyword>
<comment type="catalytic activity">
    <reaction evidence="8">
        <text>N-terminal S-1,2-diacyl-sn-glyceryl-L-cysteinyl-[lipoprotein] + a glycerophospholipid = N-acyl-S-1,2-diacyl-sn-glyceryl-L-cysteinyl-[lipoprotein] + a 2-acyl-sn-glycero-3-phospholipid + H(+)</text>
        <dbReference type="Rhea" id="RHEA:48228"/>
        <dbReference type="Rhea" id="RHEA-COMP:14681"/>
        <dbReference type="Rhea" id="RHEA-COMP:14684"/>
        <dbReference type="ChEBI" id="CHEBI:15378"/>
        <dbReference type="ChEBI" id="CHEBI:136912"/>
        <dbReference type="ChEBI" id="CHEBI:140656"/>
        <dbReference type="ChEBI" id="CHEBI:140657"/>
        <dbReference type="ChEBI" id="CHEBI:140660"/>
        <dbReference type="EC" id="2.3.1.269"/>
    </reaction>
</comment>
<dbReference type="eggNOG" id="COG0815">
    <property type="taxonomic scope" value="Bacteria"/>
</dbReference>
<dbReference type="GO" id="GO:0016410">
    <property type="term" value="F:N-acyltransferase activity"/>
    <property type="evidence" value="ECO:0007669"/>
    <property type="project" value="UniProtKB-UniRule"/>
</dbReference>
<feature type="domain" description="CN hydrolase" evidence="9">
    <location>
        <begin position="243"/>
        <end position="491"/>
    </location>
</feature>
<reference evidence="11" key="1">
    <citation type="journal article" date="2013" name="Proc. Natl. Acad. Sci. U.S.A.">
        <title>Improving the coverage of the cyanobacterial phylum using diversity-driven genome sequencing.</title>
        <authorList>
            <person name="Shih P.M."/>
            <person name="Wu D."/>
            <person name="Latifi A."/>
            <person name="Axen S.D."/>
            <person name="Fewer D.P."/>
            <person name="Talla E."/>
            <person name="Calteau A."/>
            <person name="Cai F."/>
            <person name="Tandeau de Marsac N."/>
            <person name="Rippka R."/>
            <person name="Herdman M."/>
            <person name="Sivonen K."/>
            <person name="Coursin T."/>
            <person name="Laurent T."/>
            <person name="Goodwin L."/>
            <person name="Nolan M."/>
            <person name="Davenport K.W."/>
            <person name="Han C.S."/>
            <person name="Rubin E.M."/>
            <person name="Eisen J.A."/>
            <person name="Woyke T."/>
            <person name="Gugger M."/>
            <person name="Kerfeld C.A."/>
        </authorList>
    </citation>
    <scope>NUCLEOTIDE SEQUENCE [LARGE SCALE GENOMIC DNA]</scope>
    <source>
        <strain evidence="11">ATCC 29140 / PCC 7202</strain>
    </source>
</reference>
<evidence type="ECO:0000259" key="9">
    <source>
        <dbReference type="PROSITE" id="PS50263"/>
    </source>
</evidence>
<evidence type="ECO:0000256" key="8">
    <source>
        <dbReference type="HAMAP-Rule" id="MF_01148"/>
    </source>
</evidence>
<evidence type="ECO:0000313" key="10">
    <source>
        <dbReference type="EMBL" id="AFZ47834.1"/>
    </source>
</evidence>
<keyword evidence="5 8" id="KW-1133">Transmembrane helix</keyword>